<feature type="region of interest" description="Disordered" evidence="1">
    <location>
        <begin position="1"/>
        <end position="66"/>
    </location>
</feature>
<evidence type="ECO:0000313" key="2">
    <source>
        <dbReference type="EMBL" id="KAJ1170580.1"/>
    </source>
</evidence>
<evidence type="ECO:0000313" key="3">
    <source>
        <dbReference type="Proteomes" id="UP001066276"/>
    </source>
</evidence>
<dbReference type="Proteomes" id="UP001066276">
    <property type="component" value="Chromosome 4_1"/>
</dbReference>
<comment type="caution">
    <text evidence="2">The sequence shown here is derived from an EMBL/GenBank/DDBJ whole genome shotgun (WGS) entry which is preliminary data.</text>
</comment>
<organism evidence="2 3">
    <name type="scientific">Pleurodeles waltl</name>
    <name type="common">Iberian ribbed newt</name>
    <dbReference type="NCBI Taxonomy" id="8319"/>
    <lineage>
        <taxon>Eukaryota</taxon>
        <taxon>Metazoa</taxon>
        <taxon>Chordata</taxon>
        <taxon>Craniata</taxon>
        <taxon>Vertebrata</taxon>
        <taxon>Euteleostomi</taxon>
        <taxon>Amphibia</taxon>
        <taxon>Batrachia</taxon>
        <taxon>Caudata</taxon>
        <taxon>Salamandroidea</taxon>
        <taxon>Salamandridae</taxon>
        <taxon>Pleurodelinae</taxon>
        <taxon>Pleurodeles</taxon>
    </lineage>
</organism>
<gene>
    <name evidence="2" type="ORF">NDU88_002453</name>
</gene>
<keyword evidence="3" id="KW-1185">Reference proteome</keyword>
<name>A0AAV7T2X9_PLEWA</name>
<evidence type="ECO:0000256" key="1">
    <source>
        <dbReference type="SAM" id="MobiDB-lite"/>
    </source>
</evidence>
<accession>A0AAV7T2X9</accession>
<reference evidence="2" key="1">
    <citation type="journal article" date="2022" name="bioRxiv">
        <title>Sequencing and chromosome-scale assembly of the giantPleurodeles waltlgenome.</title>
        <authorList>
            <person name="Brown T."/>
            <person name="Elewa A."/>
            <person name="Iarovenko S."/>
            <person name="Subramanian E."/>
            <person name="Araus A.J."/>
            <person name="Petzold A."/>
            <person name="Susuki M."/>
            <person name="Suzuki K.-i.T."/>
            <person name="Hayashi T."/>
            <person name="Toyoda A."/>
            <person name="Oliveira C."/>
            <person name="Osipova E."/>
            <person name="Leigh N.D."/>
            <person name="Simon A."/>
            <person name="Yun M.H."/>
        </authorList>
    </citation>
    <scope>NUCLEOTIDE SEQUENCE</scope>
    <source>
        <strain evidence="2">20211129_DDA</strain>
        <tissue evidence="2">Liver</tissue>
    </source>
</reference>
<sequence>MPAPEAQGGEASKARSGSLLAGPEPAPGAQPPAQQHGPAWSAARRGMDSASQKQGPEEELGAGQAT</sequence>
<protein>
    <submittedName>
        <fullName evidence="2">Uncharacterized protein</fullName>
    </submittedName>
</protein>
<dbReference type="AlphaFoldDB" id="A0AAV7T2X9"/>
<dbReference type="EMBL" id="JANPWB010000007">
    <property type="protein sequence ID" value="KAJ1170580.1"/>
    <property type="molecule type" value="Genomic_DNA"/>
</dbReference>
<proteinExistence type="predicted"/>